<gene>
    <name evidence="1" type="ORF">GCM10011340_19820</name>
</gene>
<dbReference type="RefSeq" id="WP_189630100.1">
    <property type="nucleotide sequence ID" value="NZ_BNAG01000003.1"/>
</dbReference>
<keyword evidence="2" id="KW-1185">Reference proteome</keyword>
<accession>A0ABQ3I4X2</accession>
<proteinExistence type="predicted"/>
<name>A0ABQ3I4X2_9BACT</name>
<evidence type="ECO:0000313" key="1">
    <source>
        <dbReference type="EMBL" id="GHE64852.1"/>
    </source>
</evidence>
<sequence length="155" mass="18881">MDWQISYDKEVEIKLLPHLKKFIPKFYKQSEPIKVDFNTSLGTAFHSVLRKKFNYKKDRERYTSSLRFLLNQDLSKLSLEHQFLVQFNVEYDRIFKENLYSWVLGQSYLCTSDSQAVRNFLNYYNITEDDLKFESARTMYLRYKTDYFKKNRSVL</sequence>
<organism evidence="1 2">
    <name type="scientific">Roseivirga thermotolerans</name>
    <dbReference type="NCBI Taxonomy" id="1758176"/>
    <lineage>
        <taxon>Bacteria</taxon>
        <taxon>Pseudomonadati</taxon>
        <taxon>Bacteroidota</taxon>
        <taxon>Cytophagia</taxon>
        <taxon>Cytophagales</taxon>
        <taxon>Roseivirgaceae</taxon>
        <taxon>Roseivirga</taxon>
    </lineage>
</organism>
<dbReference type="EMBL" id="BNAG01000003">
    <property type="protein sequence ID" value="GHE64852.1"/>
    <property type="molecule type" value="Genomic_DNA"/>
</dbReference>
<protein>
    <submittedName>
        <fullName evidence="1">Uncharacterized protein</fullName>
    </submittedName>
</protein>
<dbReference type="Proteomes" id="UP000658258">
    <property type="component" value="Unassembled WGS sequence"/>
</dbReference>
<reference evidence="2" key="1">
    <citation type="journal article" date="2019" name="Int. J. Syst. Evol. Microbiol.">
        <title>The Global Catalogue of Microorganisms (GCM) 10K type strain sequencing project: providing services to taxonomists for standard genome sequencing and annotation.</title>
        <authorList>
            <consortium name="The Broad Institute Genomics Platform"/>
            <consortium name="The Broad Institute Genome Sequencing Center for Infectious Disease"/>
            <person name="Wu L."/>
            <person name="Ma J."/>
        </authorList>
    </citation>
    <scope>NUCLEOTIDE SEQUENCE [LARGE SCALE GENOMIC DNA]</scope>
    <source>
        <strain evidence="2">CGMCC 1.15111</strain>
    </source>
</reference>
<evidence type="ECO:0000313" key="2">
    <source>
        <dbReference type="Proteomes" id="UP000658258"/>
    </source>
</evidence>
<comment type="caution">
    <text evidence="1">The sequence shown here is derived from an EMBL/GenBank/DDBJ whole genome shotgun (WGS) entry which is preliminary data.</text>
</comment>